<proteinExistence type="predicted"/>
<accession>A0AAU9MCL7</accession>
<dbReference type="EMBL" id="CAKMRJ010001269">
    <property type="protein sequence ID" value="CAH1424025.1"/>
    <property type="molecule type" value="Genomic_DNA"/>
</dbReference>
<name>A0AAU9MCL7_9ASTR</name>
<dbReference type="Proteomes" id="UP001157418">
    <property type="component" value="Unassembled WGS sequence"/>
</dbReference>
<evidence type="ECO:0000313" key="2">
    <source>
        <dbReference type="Proteomes" id="UP001157418"/>
    </source>
</evidence>
<sequence length="207" mass="23702">MTNISDLKYACERGQLQVRILGKCKPNYRHYETWYLGVDKYGDVIQILGQRTNQGYVESIFHISSCYTISEYTCPYLDEYQKVLENEIYVDVGLASIILPLPDTITIPTTWFRFISKAHLLQLGENPLYYPLSRKIRNCTKHDGEEFILLILADESGNEITISLWKECINIPEKFRREELAAPPATTVVAITNLKTSTIVANNNSVT</sequence>
<keyword evidence="2" id="KW-1185">Reference proteome</keyword>
<reference evidence="1 2" key="1">
    <citation type="submission" date="2022-01" db="EMBL/GenBank/DDBJ databases">
        <authorList>
            <person name="Xiong W."/>
            <person name="Schranz E."/>
        </authorList>
    </citation>
    <scope>NUCLEOTIDE SEQUENCE [LARGE SCALE GENOMIC DNA]</scope>
</reference>
<gene>
    <name evidence="1" type="ORF">LVIROSA_LOCUS11271</name>
</gene>
<dbReference type="PANTHER" id="PTHR48463:SF1">
    <property type="entry name" value="DUF223 DOMAIN-CONTAINING PROTEIN"/>
    <property type="match status" value="1"/>
</dbReference>
<dbReference type="AlphaFoldDB" id="A0AAU9MCL7"/>
<organism evidence="1 2">
    <name type="scientific">Lactuca virosa</name>
    <dbReference type="NCBI Taxonomy" id="75947"/>
    <lineage>
        <taxon>Eukaryota</taxon>
        <taxon>Viridiplantae</taxon>
        <taxon>Streptophyta</taxon>
        <taxon>Embryophyta</taxon>
        <taxon>Tracheophyta</taxon>
        <taxon>Spermatophyta</taxon>
        <taxon>Magnoliopsida</taxon>
        <taxon>eudicotyledons</taxon>
        <taxon>Gunneridae</taxon>
        <taxon>Pentapetalae</taxon>
        <taxon>asterids</taxon>
        <taxon>campanulids</taxon>
        <taxon>Asterales</taxon>
        <taxon>Asteraceae</taxon>
        <taxon>Cichorioideae</taxon>
        <taxon>Cichorieae</taxon>
        <taxon>Lactucinae</taxon>
        <taxon>Lactuca</taxon>
    </lineage>
</organism>
<comment type="caution">
    <text evidence="1">The sequence shown here is derived from an EMBL/GenBank/DDBJ whole genome shotgun (WGS) entry which is preliminary data.</text>
</comment>
<evidence type="ECO:0008006" key="3">
    <source>
        <dbReference type="Google" id="ProtNLM"/>
    </source>
</evidence>
<evidence type="ECO:0000313" key="1">
    <source>
        <dbReference type="EMBL" id="CAH1424025.1"/>
    </source>
</evidence>
<dbReference type="PANTHER" id="PTHR48463">
    <property type="entry name" value="DUF223 DOMAIN-CONTAINING PROTEIN"/>
    <property type="match status" value="1"/>
</dbReference>
<protein>
    <recommendedName>
        <fullName evidence="3">Replication protein A OB domain-containing protein</fullName>
    </recommendedName>
</protein>